<evidence type="ECO:0000313" key="2">
    <source>
        <dbReference type="Proteomes" id="UP000479710"/>
    </source>
</evidence>
<organism evidence="1 2">
    <name type="scientific">Oryza meyeriana var. granulata</name>
    <dbReference type="NCBI Taxonomy" id="110450"/>
    <lineage>
        <taxon>Eukaryota</taxon>
        <taxon>Viridiplantae</taxon>
        <taxon>Streptophyta</taxon>
        <taxon>Embryophyta</taxon>
        <taxon>Tracheophyta</taxon>
        <taxon>Spermatophyta</taxon>
        <taxon>Magnoliopsida</taxon>
        <taxon>Liliopsida</taxon>
        <taxon>Poales</taxon>
        <taxon>Poaceae</taxon>
        <taxon>BOP clade</taxon>
        <taxon>Oryzoideae</taxon>
        <taxon>Oryzeae</taxon>
        <taxon>Oryzinae</taxon>
        <taxon>Oryza</taxon>
        <taxon>Oryza meyeriana</taxon>
    </lineage>
</organism>
<keyword evidence="2" id="KW-1185">Reference proteome</keyword>
<name>A0A6G1F1M8_9ORYZ</name>
<reference evidence="1 2" key="1">
    <citation type="submission" date="2019-11" db="EMBL/GenBank/DDBJ databases">
        <title>Whole genome sequence of Oryza granulata.</title>
        <authorList>
            <person name="Li W."/>
        </authorList>
    </citation>
    <scope>NUCLEOTIDE SEQUENCE [LARGE SCALE GENOMIC DNA]</scope>
    <source>
        <strain evidence="2">cv. Menghai</strain>
        <tissue evidence="1">Leaf</tissue>
    </source>
</reference>
<gene>
    <name evidence="1" type="ORF">E2562_035253</name>
</gene>
<proteinExistence type="predicted"/>
<evidence type="ECO:0000313" key="1">
    <source>
        <dbReference type="EMBL" id="KAF0930781.1"/>
    </source>
</evidence>
<sequence length="134" mass="14285">MVAAEPVLDLLLQVGAHQIKELPVPAAEGVGGGGHEAEDLLVHELRRVHRNWWSASAAGRLLPCGGRVAAVRRGVAAGGAWKEASWEMVAKLEEEERDLDGNDETRHECESVGFACSIAVQIGRVASTVADRPC</sequence>
<dbReference type="EMBL" id="SPHZ02000002">
    <property type="protein sequence ID" value="KAF0930781.1"/>
    <property type="molecule type" value="Genomic_DNA"/>
</dbReference>
<accession>A0A6G1F1M8</accession>
<comment type="caution">
    <text evidence="1">The sequence shown here is derived from an EMBL/GenBank/DDBJ whole genome shotgun (WGS) entry which is preliminary data.</text>
</comment>
<protein>
    <submittedName>
        <fullName evidence="1">Uncharacterized protein</fullName>
    </submittedName>
</protein>
<dbReference type="AlphaFoldDB" id="A0A6G1F1M8"/>
<dbReference type="Proteomes" id="UP000479710">
    <property type="component" value="Unassembled WGS sequence"/>
</dbReference>